<evidence type="ECO:0000313" key="4">
    <source>
        <dbReference type="EMBL" id="PXV60920.1"/>
    </source>
</evidence>
<dbReference type="NCBIfam" id="NF011765">
    <property type="entry name" value="PRK15219.1"/>
    <property type="match status" value="1"/>
</dbReference>
<dbReference type="EMBL" id="QICL01000028">
    <property type="protein sequence ID" value="PXV60920.1"/>
    <property type="molecule type" value="Genomic_DNA"/>
</dbReference>
<dbReference type="SUPFAM" id="SSF53056">
    <property type="entry name" value="beta-carbonic anhydrase, cab"/>
    <property type="match status" value="1"/>
</dbReference>
<keyword evidence="2" id="KW-0479">Metal-binding</keyword>
<comment type="caution">
    <text evidence="4">The sequence shown here is derived from an EMBL/GenBank/DDBJ whole genome shotgun (WGS) entry which is preliminary data.</text>
</comment>
<dbReference type="RefSeq" id="WP_110311983.1">
    <property type="nucleotide sequence ID" value="NZ_QICL01000028.1"/>
</dbReference>
<dbReference type="PROSITE" id="PS51257">
    <property type="entry name" value="PROKAR_LIPOPROTEIN"/>
    <property type="match status" value="1"/>
</dbReference>
<comment type="similarity">
    <text evidence="1">Belongs to the beta-class carbonic anhydrase family.</text>
</comment>
<evidence type="ECO:0000256" key="1">
    <source>
        <dbReference type="ARBA" id="ARBA00006217"/>
    </source>
</evidence>
<name>A0A2V3PLA4_9BACT</name>
<dbReference type="PANTHER" id="PTHR11002:SF79">
    <property type="entry name" value="CARBONIC ANHYDRASE 2"/>
    <property type="match status" value="1"/>
</dbReference>
<reference evidence="4 5" key="1">
    <citation type="submission" date="2018-03" db="EMBL/GenBank/DDBJ databases">
        <title>Genomic Encyclopedia of Archaeal and Bacterial Type Strains, Phase II (KMG-II): from individual species to whole genera.</title>
        <authorList>
            <person name="Goeker M."/>
        </authorList>
    </citation>
    <scope>NUCLEOTIDE SEQUENCE [LARGE SCALE GENOMIC DNA]</scope>
    <source>
        <strain evidence="4 5">DSM 100214</strain>
    </source>
</reference>
<proteinExistence type="inferred from homology"/>
<keyword evidence="3" id="KW-0732">Signal</keyword>
<sequence length="258" mass="27558">MKKKALLGLLSLCLVLVSTSCKDKAKVEEKTAAAVEGTVQIPEAEVLTNTVLTAAEQAALTPADVLNLLKEGNKEFTEDNLTVRNNTQRVRDAATGQFPKAAILSCLDSRVPVEDVFHRGIGDLFVARIAGNIVNEDVLGSFEFATKVSGAKVIVVLGHEYCGAVMSAIDDVKLGNITALLAKIKPAVASAGKTFEGEKTAANPAFVEAVCDHNVELAIEQLRTKSPILKEMEDKGELLIVGGVYDMKTGKVNFFDKK</sequence>
<feature type="signal peptide" evidence="3">
    <location>
        <begin position="1"/>
        <end position="25"/>
    </location>
</feature>
<feature type="binding site" evidence="2">
    <location>
        <position position="159"/>
    </location>
    <ligand>
        <name>Zn(2+)</name>
        <dbReference type="ChEBI" id="CHEBI:29105"/>
    </ligand>
</feature>
<organism evidence="4 5">
    <name type="scientific">Dysgonomonas alginatilytica</name>
    <dbReference type="NCBI Taxonomy" id="1605892"/>
    <lineage>
        <taxon>Bacteria</taxon>
        <taxon>Pseudomonadati</taxon>
        <taxon>Bacteroidota</taxon>
        <taxon>Bacteroidia</taxon>
        <taxon>Bacteroidales</taxon>
        <taxon>Dysgonomonadaceae</taxon>
        <taxon>Dysgonomonas</taxon>
    </lineage>
</organism>
<dbReference type="AlphaFoldDB" id="A0A2V3PLA4"/>
<feature type="binding site" evidence="2">
    <location>
        <position position="106"/>
    </location>
    <ligand>
        <name>Zn(2+)</name>
        <dbReference type="ChEBI" id="CHEBI:29105"/>
    </ligand>
</feature>
<evidence type="ECO:0000256" key="3">
    <source>
        <dbReference type="SAM" id="SignalP"/>
    </source>
</evidence>
<feature type="binding site" evidence="2">
    <location>
        <position position="108"/>
    </location>
    <ligand>
        <name>Zn(2+)</name>
        <dbReference type="ChEBI" id="CHEBI:29105"/>
    </ligand>
</feature>
<accession>A0A2V3PLA4</accession>
<evidence type="ECO:0000313" key="5">
    <source>
        <dbReference type="Proteomes" id="UP000247973"/>
    </source>
</evidence>
<dbReference type="GO" id="GO:0008270">
    <property type="term" value="F:zinc ion binding"/>
    <property type="evidence" value="ECO:0007669"/>
    <property type="project" value="InterPro"/>
</dbReference>
<gene>
    <name evidence="4" type="ORF">CLV62_1287</name>
</gene>
<dbReference type="GO" id="GO:0004089">
    <property type="term" value="F:carbonate dehydratase activity"/>
    <property type="evidence" value="ECO:0007669"/>
    <property type="project" value="InterPro"/>
</dbReference>
<dbReference type="InterPro" id="IPR036874">
    <property type="entry name" value="Carbonic_anhydrase_sf"/>
</dbReference>
<keyword evidence="5" id="KW-1185">Reference proteome</keyword>
<dbReference type="Pfam" id="PF00484">
    <property type="entry name" value="Pro_CA"/>
    <property type="match status" value="1"/>
</dbReference>
<feature type="chain" id="PRO_5015893045" evidence="3">
    <location>
        <begin position="26"/>
        <end position="258"/>
    </location>
</feature>
<dbReference type="OrthoDB" id="9797527at2"/>
<dbReference type="PANTHER" id="PTHR11002">
    <property type="entry name" value="CARBONIC ANHYDRASE"/>
    <property type="match status" value="1"/>
</dbReference>
<protein>
    <submittedName>
        <fullName evidence="4">Carbonic anhydrase</fullName>
    </submittedName>
</protein>
<dbReference type="SMART" id="SM00947">
    <property type="entry name" value="Pro_CA"/>
    <property type="match status" value="1"/>
</dbReference>
<dbReference type="InterPro" id="IPR001765">
    <property type="entry name" value="Carbonic_anhydrase"/>
</dbReference>
<keyword evidence="2" id="KW-0862">Zinc</keyword>
<feature type="binding site" evidence="2">
    <location>
        <position position="162"/>
    </location>
    <ligand>
        <name>Zn(2+)</name>
        <dbReference type="ChEBI" id="CHEBI:29105"/>
    </ligand>
</feature>
<dbReference type="Proteomes" id="UP000247973">
    <property type="component" value="Unassembled WGS sequence"/>
</dbReference>
<dbReference type="CDD" id="cd03378">
    <property type="entry name" value="beta_CA_cladeC"/>
    <property type="match status" value="1"/>
</dbReference>
<dbReference type="Gene3D" id="3.40.1050.10">
    <property type="entry name" value="Carbonic anhydrase"/>
    <property type="match status" value="1"/>
</dbReference>
<evidence type="ECO:0000256" key="2">
    <source>
        <dbReference type="PIRSR" id="PIRSR601765-1"/>
    </source>
</evidence>
<comment type="cofactor">
    <cofactor evidence="2">
        <name>Zn(2+)</name>
        <dbReference type="ChEBI" id="CHEBI:29105"/>
    </cofactor>
    <text evidence="2">Binds 1 zinc ion per subunit.</text>
</comment>